<name>A0ACC1BHW9_9ROSI</name>
<evidence type="ECO:0000313" key="2">
    <source>
        <dbReference type="Proteomes" id="UP001164250"/>
    </source>
</evidence>
<proteinExistence type="predicted"/>
<protein>
    <submittedName>
        <fullName evidence="1">Uncharacterized protein</fullName>
    </submittedName>
</protein>
<comment type="caution">
    <text evidence="1">The sequence shown here is derived from an EMBL/GenBank/DDBJ whole genome shotgun (WGS) entry which is preliminary data.</text>
</comment>
<accession>A0ACC1BHW9</accession>
<reference evidence="2" key="1">
    <citation type="journal article" date="2023" name="G3 (Bethesda)">
        <title>Genome assembly and association tests identify interacting loci associated with vigor, precocity, and sex in interspecific pistachio rootstocks.</title>
        <authorList>
            <person name="Palmer W."/>
            <person name="Jacygrad E."/>
            <person name="Sagayaradj S."/>
            <person name="Cavanaugh K."/>
            <person name="Han R."/>
            <person name="Bertier L."/>
            <person name="Beede B."/>
            <person name="Kafkas S."/>
            <person name="Golino D."/>
            <person name="Preece J."/>
            <person name="Michelmore R."/>
        </authorList>
    </citation>
    <scope>NUCLEOTIDE SEQUENCE [LARGE SCALE GENOMIC DNA]</scope>
</reference>
<dbReference type="Proteomes" id="UP001164250">
    <property type="component" value="Chromosome 4"/>
</dbReference>
<gene>
    <name evidence="1" type="ORF">Patl1_20915</name>
</gene>
<evidence type="ECO:0000313" key="1">
    <source>
        <dbReference type="EMBL" id="KAJ0098417.1"/>
    </source>
</evidence>
<sequence length="34" mass="3723">MGLHIISYKVLLEVSLPFMSPQLLPSPHSTLAAM</sequence>
<organism evidence="1 2">
    <name type="scientific">Pistacia atlantica</name>
    <dbReference type="NCBI Taxonomy" id="434234"/>
    <lineage>
        <taxon>Eukaryota</taxon>
        <taxon>Viridiplantae</taxon>
        <taxon>Streptophyta</taxon>
        <taxon>Embryophyta</taxon>
        <taxon>Tracheophyta</taxon>
        <taxon>Spermatophyta</taxon>
        <taxon>Magnoliopsida</taxon>
        <taxon>eudicotyledons</taxon>
        <taxon>Gunneridae</taxon>
        <taxon>Pentapetalae</taxon>
        <taxon>rosids</taxon>
        <taxon>malvids</taxon>
        <taxon>Sapindales</taxon>
        <taxon>Anacardiaceae</taxon>
        <taxon>Pistacia</taxon>
    </lineage>
</organism>
<keyword evidence="2" id="KW-1185">Reference proteome</keyword>
<dbReference type="EMBL" id="CM047900">
    <property type="protein sequence ID" value="KAJ0098417.1"/>
    <property type="molecule type" value="Genomic_DNA"/>
</dbReference>